<evidence type="ECO:0000256" key="2">
    <source>
        <dbReference type="ARBA" id="ARBA00022448"/>
    </source>
</evidence>
<dbReference type="EMBL" id="KJ755555">
    <property type="protein sequence ID" value="AIG62511.1"/>
    <property type="molecule type" value="Genomic_DNA"/>
</dbReference>
<evidence type="ECO:0000256" key="3">
    <source>
        <dbReference type="ARBA" id="ARBA00022741"/>
    </source>
</evidence>
<dbReference type="InterPro" id="IPR003593">
    <property type="entry name" value="AAA+_ATPase"/>
</dbReference>
<keyword evidence="2" id="KW-0813">Transport</keyword>
<keyword evidence="3" id="KW-0547">Nucleotide-binding</keyword>
<gene>
    <name evidence="7" type="primary">wzt</name>
</gene>
<dbReference type="SMART" id="SM00382">
    <property type="entry name" value="AAA"/>
    <property type="match status" value="1"/>
</dbReference>
<dbReference type="PROSITE" id="PS50893">
    <property type="entry name" value="ABC_TRANSPORTER_2"/>
    <property type="match status" value="1"/>
</dbReference>
<protein>
    <submittedName>
        <fullName evidence="7">O-antigen export system, ATP-binding protein</fullName>
    </submittedName>
</protein>
<dbReference type="CDD" id="cd03220">
    <property type="entry name" value="ABC_KpsT_Wzt"/>
    <property type="match status" value="1"/>
</dbReference>
<evidence type="ECO:0000259" key="5">
    <source>
        <dbReference type="PROSITE" id="PS50893"/>
    </source>
</evidence>
<dbReference type="Pfam" id="PF00005">
    <property type="entry name" value="ABC_tran"/>
    <property type="match status" value="1"/>
</dbReference>
<evidence type="ECO:0000256" key="4">
    <source>
        <dbReference type="ARBA" id="ARBA00022840"/>
    </source>
</evidence>
<dbReference type="InterPro" id="IPR027417">
    <property type="entry name" value="P-loop_NTPase"/>
</dbReference>
<dbReference type="GO" id="GO:0140359">
    <property type="term" value="F:ABC-type transporter activity"/>
    <property type="evidence" value="ECO:0007669"/>
    <property type="project" value="InterPro"/>
</dbReference>
<dbReference type="InterPro" id="IPR050683">
    <property type="entry name" value="Bact_Polysacc_Export_ATP-bd"/>
</dbReference>
<evidence type="ECO:0000256" key="1">
    <source>
        <dbReference type="ARBA" id="ARBA00005417"/>
    </source>
</evidence>
<dbReference type="PANTHER" id="PTHR46743:SF2">
    <property type="entry name" value="TEICHOIC ACIDS EXPORT ATP-BINDING PROTEIN TAGH"/>
    <property type="match status" value="1"/>
</dbReference>
<dbReference type="EMBL" id="AB812038">
    <property type="protein sequence ID" value="BAQ01331.1"/>
    <property type="molecule type" value="Genomic_DNA"/>
</dbReference>
<feature type="domain" description="ABC transporter" evidence="5">
    <location>
        <begin position="26"/>
        <end position="250"/>
    </location>
</feature>
<proteinExistence type="inferred from homology"/>
<keyword evidence="4 7" id="KW-0067">ATP-binding</keyword>
<evidence type="ECO:0000313" key="7">
    <source>
        <dbReference type="EMBL" id="BAQ01331.1"/>
    </source>
</evidence>
<name>A0A0A8J4Y7_ECOLX</name>
<dbReference type="GO" id="GO:0016887">
    <property type="term" value="F:ATP hydrolysis activity"/>
    <property type="evidence" value="ECO:0007669"/>
    <property type="project" value="InterPro"/>
</dbReference>
<accession>A0A0A8J4Y7</accession>
<dbReference type="GO" id="GO:0016020">
    <property type="term" value="C:membrane"/>
    <property type="evidence" value="ECO:0007669"/>
    <property type="project" value="InterPro"/>
</dbReference>
<reference evidence="6" key="2">
    <citation type="journal article" date="2016" name="PLoS ONE">
        <title>Comparison of O-Antigen Gene Clusters of All O-Serogroups of Escherichia coli and Proposal for Adopting a New Nomenclature for O-Typing.</title>
        <authorList>
            <person name="DebRoy C."/>
            <person name="Fratamico P.M."/>
            <person name="Yan X."/>
            <person name="Baranzoni G."/>
            <person name="Liu Y."/>
            <person name="Needleman D.S."/>
            <person name="Tebbs R."/>
            <person name="O'Connell C.D."/>
            <person name="Allred A."/>
            <person name="Swimley M."/>
            <person name="Mwangi M."/>
            <person name="Kapur V."/>
            <person name="Raygoza Garay J.A."/>
            <person name="Roberts E.L."/>
            <person name="Katani R."/>
        </authorList>
    </citation>
    <scope>NUCLEOTIDE SEQUENCE</scope>
    <source>
        <strain evidence="6">H 68</strain>
    </source>
</reference>
<reference evidence="7" key="1">
    <citation type="journal article" date="2014" name="DNA Res.">
        <title>A complete view of the genetic diversity of the Escherichia coli O-antigen biosynthesis gene cluster.</title>
        <authorList>
            <person name="Iguchi A."/>
            <person name="Iyoda S."/>
            <person name="Kikuchi T."/>
            <person name="Ogura Y."/>
            <person name="Katsura K."/>
            <person name="Ohnishi M."/>
            <person name="Hayashi T."/>
            <person name="Thomson N.R."/>
        </authorList>
    </citation>
    <scope>NUCLEOTIDE SEQUENCE</scope>
    <source>
        <strain evidence="7">H68</strain>
    </source>
</reference>
<dbReference type="SUPFAM" id="SSF52540">
    <property type="entry name" value="P-loop containing nucleoside triphosphate hydrolases"/>
    <property type="match status" value="1"/>
</dbReference>
<dbReference type="InterPro" id="IPR015860">
    <property type="entry name" value="ABC_transpr_TagH-like"/>
</dbReference>
<dbReference type="AlphaFoldDB" id="A0A0A8J4Y7"/>
<evidence type="ECO:0000313" key="6">
    <source>
        <dbReference type="EMBL" id="AIG62511.1"/>
    </source>
</evidence>
<dbReference type="GO" id="GO:0005524">
    <property type="term" value="F:ATP binding"/>
    <property type="evidence" value="ECO:0007669"/>
    <property type="project" value="UniProtKB-KW"/>
</dbReference>
<dbReference type="PANTHER" id="PTHR46743">
    <property type="entry name" value="TEICHOIC ACIDS EXPORT ATP-BINDING PROTEIN TAGH"/>
    <property type="match status" value="1"/>
</dbReference>
<dbReference type="InterPro" id="IPR003439">
    <property type="entry name" value="ABC_transporter-like_ATP-bd"/>
</dbReference>
<comment type="similarity">
    <text evidence="1">Belongs to the ABC transporter superfamily.</text>
</comment>
<sequence length="250" mass="27259">MSHLIDLKDVGVEFPIYDAKSRSFKSQVANLTRGVISSKKESSTVTVKSLDGLTFSLKEGDKLGLIGNNGAGKSTLLKLLAGIYEPTSGTIERKGKIVPLLDIALGMDDDSTGYQNIKLCGLLLGMTNAEIKSKIEEIACFTELGDYLNLPIRVYSTGMRVRLAFAVSTSVDPDVLLLDEIIGTGDASFLNKAKKRFEELQERAKVVVLSSHDNNVILKTCNKVLWLEGGKPKMIGDPEEVLNKYMDSVI</sequence>
<organism evidence="7">
    <name type="scientific">Escherichia coli</name>
    <dbReference type="NCBI Taxonomy" id="562"/>
    <lineage>
        <taxon>Bacteria</taxon>
        <taxon>Pseudomonadati</taxon>
        <taxon>Pseudomonadota</taxon>
        <taxon>Gammaproteobacteria</taxon>
        <taxon>Enterobacterales</taxon>
        <taxon>Enterobacteriaceae</taxon>
        <taxon>Escherichia</taxon>
    </lineage>
</organism>
<dbReference type="Gene3D" id="3.40.50.300">
    <property type="entry name" value="P-loop containing nucleotide triphosphate hydrolases"/>
    <property type="match status" value="1"/>
</dbReference>